<dbReference type="InterPro" id="IPR008979">
    <property type="entry name" value="Galactose-bd-like_sf"/>
</dbReference>
<dbReference type="FunFam" id="2.60.390.10:FF:000001">
    <property type="entry name" value="Beta-galactosidase A"/>
    <property type="match status" value="1"/>
</dbReference>
<accession>A0A7U2EX14</accession>
<gene>
    <name evidence="11" type="ORF">JI435_078550</name>
</gene>
<dbReference type="SUPFAM" id="SSF51445">
    <property type="entry name" value="(Trans)glycosidases"/>
    <property type="match status" value="1"/>
</dbReference>
<dbReference type="SUPFAM" id="SSF51011">
    <property type="entry name" value="Glycosyl hydrolase domain"/>
    <property type="match status" value="1"/>
</dbReference>
<evidence type="ECO:0000256" key="2">
    <source>
        <dbReference type="ARBA" id="ARBA00009809"/>
    </source>
</evidence>
<evidence type="ECO:0000256" key="5">
    <source>
        <dbReference type="ARBA" id="ARBA00022801"/>
    </source>
</evidence>
<evidence type="ECO:0000259" key="10">
    <source>
        <dbReference type="SMART" id="SM01029"/>
    </source>
</evidence>
<keyword evidence="7" id="KW-0326">Glycosidase</keyword>
<dbReference type="Gene3D" id="2.102.20.10">
    <property type="entry name" value="Beta-galactosidase, domain 2"/>
    <property type="match status" value="1"/>
</dbReference>
<dbReference type="InterPro" id="IPR017853">
    <property type="entry name" value="GH"/>
</dbReference>
<dbReference type="InterPro" id="IPR025300">
    <property type="entry name" value="BetaGal_jelly_roll_dom"/>
</dbReference>
<dbReference type="Proteomes" id="UP000663193">
    <property type="component" value="Chromosome 4"/>
</dbReference>
<feature type="chain" id="PRO_5031349100" description="beta-galactosidase" evidence="9">
    <location>
        <begin position="28"/>
        <end position="1009"/>
    </location>
</feature>
<comment type="similarity">
    <text evidence="2 8">Belongs to the glycosyl hydrolase 35 family.</text>
</comment>
<dbReference type="Gene3D" id="2.60.120.260">
    <property type="entry name" value="Galactose-binding domain-like"/>
    <property type="match status" value="2"/>
</dbReference>
<dbReference type="SMART" id="SM01029">
    <property type="entry name" value="BetaGal_dom2"/>
    <property type="match status" value="1"/>
</dbReference>
<evidence type="ECO:0000256" key="7">
    <source>
        <dbReference type="ARBA" id="ARBA00023295"/>
    </source>
</evidence>
<evidence type="ECO:0000256" key="6">
    <source>
        <dbReference type="ARBA" id="ARBA00023180"/>
    </source>
</evidence>
<dbReference type="Pfam" id="PF10435">
    <property type="entry name" value="BetaGal_dom2"/>
    <property type="match status" value="1"/>
</dbReference>
<dbReference type="EC" id="3.2.1.23" evidence="3"/>
<dbReference type="Pfam" id="PF01301">
    <property type="entry name" value="Glyco_hydro_35"/>
    <property type="match status" value="1"/>
</dbReference>
<dbReference type="Gene3D" id="2.60.390.10">
    <property type="entry name" value="Beta-galactosidase, domain 3"/>
    <property type="match status" value="1"/>
</dbReference>
<keyword evidence="6" id="KW-0325">Glycoprotein</keyword>
<comment type="catalytic activity">
    <reaction evidence="1">
        <text>Hydrolysis of terminal non-reducing beta-D-galactose residues in beta-D-galactosides.</text>
        <dbReference type="EC" id="3.2.1.23"/>
    </reaction>
</comment>
<dbReference type="InterPro" id="IPR025972">
    <property type="entry name" value="BetaGal_dom3"/>
</dbReference>
<dbReference type="AlphaFoldDB" id="A0A7U2EX14"/>
<name>A0A7U2EX14_PHANO</name>
<evidence type="ECO:0000256" key="8">
    <source>
        <dbReference type="RuleBase" id="RU003679"/>
    </source>
</evidence>
<feature type="signal peptide" evidence="9">
    <location>
        <begin position="1"/>
        <end position="27"/>
    </location>
</feature>
<dbReference type="InterPro" id="IPR036833">
    <property type="entry name" value="BetaGal_dom3_sf"/>
</dbReference>
<dbReference type="Gene3D" id="3.20.20.80">
    <property type="entry name" value="Glycosidases"/>
    <property type="match status" value="1"/>
</dbReference>
<dbReference type="GO" id="GO:0004565">
    <property type="term" value="F:beta-galactosidase activity"/>
    <property type="evidence" value="ECO:0007669"/>
    <property type="project" value="UniProtKB-EC"/>
</dbReference>
<dbReference type="OrthoDB" id="1657402at2759"/>
<dbReference type="EMBL" id="CP069026">
    <property type="protein sequence ID" value="QRC94630.1"/>
    <property type="molecule type" value="Genomic_DNA"/>
</dbReference>
<evidence type="ECO:0000313" key="11">
    <source>
        <dbReference type="EMBL" id="QRC94630.1"/>
    </source>
</evidence>
<dbReference type="GO" id="GO:0005975">
    <property type="term" value="P:carbohydrate metabolic process"/>
    <property type="evidence" value="ECO:0007669"/>
    <property type="project" value="InterPro"/>
</dbReference>
<dbReference type="InterPro" id="IPR001944">
    <property type="entry name" value="Glycoside_Hdrlase_35"/>
</dbReference>
<feature type="domain" description="Beta-galactosidase" evidence="10">
    <location>
        <begin position="408"/>
        <end position="589"/>
    </location>
</feature>
<keyword evidence="12" id="KW-1185">Reference proteome</keyword>
<organism evidence="11 12">
    <name type="scientific">Phaeosphaeria nodorum (strain SN15 / ATCC MYA-4574 / FGSC 10173)</name>
    <name type="common">Glume blotch fungus</name>
    <name type="synonym">Parastagonospora nodorum</name>
    <dbReference type="NCBI Taxonomy" id="321614"/>
    <lineage>
        <taxon>Eukaryota</taxon>
        <taxon>Fungi</taxon>
        <taxon>Dikarya</taxon>
        <taxon>Ascomycota</taxon>
        <taxon>Pezizomycotina</taxon>
        <taxon>Dothideomycetes</taxon>
        <taxon>Pleosporomycetidae</taxon>
        <taxon>Pleosporales</taxon>
        <taxon>Pleosporineae</taxon>
        <taxon>Phaeosphaeriaceae</taxon>
        <taxon>Parastagonospora</taxon>
    </lineage>
</organism>
<dbReference type="PRINTS" id="PR00742">
    <property type="entry name" value="GLHYDRLASE35"/>
</dbReference>
<protein>
    <recommendedName>
        <fullName evidence="3">beta-galactosidase</fullName>
        <ecNumber evidence="3">3.2.1.23</ecNumber>
    </recommendedName>
</protein>
<dbReference type="FunFam" id="2.102.20.10:FF:000001">
    <property type="entry name" value="Beta-galactosidase A"/>
    <property type="match status" value="1"/>
</dbReference>
<dbReference type="VEuPathDB" id="FungiDB:JI435_078550"/>
<dbReference type="Pfam" id="PF13363">
    <property type="entry name" value="BetaGal_dom3"/>
    <property type="match status" value="1"/>
</dbReference>
<dbReference type="SUPFAM" id="SSF117100">
    <property type="entry name" value="Beta-galactosidase LacA, domain 3"/>
    <property type="match status" value="1"/>
</dbReference>
<keyword evidence="5" id="KW-0378">Hydrolase</keyword>
<dbReference type="Pfam" id="PF13364">
    <property type="entry name" value="BetaGal_ABD2"/>
    <property type="match status" value="2"/>
</dbReference>
<sequence>MRTFQGFSWLSALSILATVPDSVTVNAQNGTIGQWPLHDNGLNQVVQWDHYSFKVNGKRLFVFSGEIHYWRIPVPEVWEDLLEKIKAAGFTAFAFYGNWGYHSANNRTTDFETGAHDFTKLFEIAQRVGLYVITRPGPYVNAEANAGGFPLWLTTGAYGSLRNNDSRYLDALDPYFSRFTSLTSEHQVTKGGNALVYQIENEYGEQWKDRAEKIPNTAAGQYMAALEDSARANGIDTPLIHNDPNMNTRSWSKDYAPGAVGNVDVAGLDSYPSCWSCNLDECTGTNGKYVAYQVIDYYDHFVEVAPTQPSFFPEFQGGSYNPWGGPEGGCPADIGADFANLFYRNLIAQRVTAVSLYMMYGGTNWGAFAAPVVATSYDYSSPISENRKIDSKFYETKNLAMFTRVAHDLTVTDRLGNNTGYTTNPAVEASELRNPETKAAFYVTIHSQSSSATVESFKLHVSTSVGNLTIPQHGGSIVLNGHQSKILVTDFAMGSQTLVYSTAEVLTYAVIDTRPVMVLSAGTGESVEFHIKGAKKGSIISTGSNVNATFYNEAGGTTTNIRSVSGMSVYQFDNGVKVIVADKPTAYLFWAPNLSNDPFAPVDQSVLVSGPYLVRSVSYSDGILALKGDILNTTTVEVFACASAETLSWNGNKLQTSRTTHGSLKATVAAYNGTIEIPPLDDWKVHDTLPEKLPGYNDSGAAWVVADHLTTPNPTTPDTLPVLYVDEYGFHNSFHLFRGYFDGSASGVKLAVQGGQAFGWSAWLNGDYLGSYLGNSSVGTGNMTLSFVNATVNTNGTNVLLVAQDNTGHDLRADAVKPRGILGAMLDGGSFSQWKIAGEAGGENVQLDPVRGTLSEGGLTAERLGWHLPGFDDSAWNSSSPSTGFEEAGIYFYRTVIPLNVPAELDAAFAFVLNASGSQHVRVQLFVNGYQYARFNPHVGNEKKFPVPPGVLNYGGDNVIGLSVWAQSEEGAKIDVQMVQEYAVESSWSSRFDSEYLRPGWTEARLAYA</sequence>
<proteinExistence type="inferred from homology"/>
<dbReference type="PANTHER" id="PTHR23421">
    <property type="entry name" value="BETA-GALACTOSIDASE RELATED"/>
    <property type="match status" value="1"/>
</dbReference>
<reference evidence="12" key="1">
    <citation type="journal article" date="2021" name="BMC Genomics">
        <title>Chromosome-level genome assembly and manually-curated proteome of model necrotroph Parastagonospora nodorum Sn15 reveals a genome-wide trove of candidate effector homologs, and redundancy of virulence-related functions within an accessory chromosome.</title>
        <authorList>
            <person name="Bertazzoni S."/>
            <person name="Jones D.A.B."/>
            <person name="Phan H.T."/>
            <person name="Tan K.-C."/>
            <person name="Hane J.K."/>
        </authorList>
    </citation>
    <scope>NUCLEOTIDE SEQUENCE [LARGE SCALE GENOMIC DNA]</scope>
    <source>
        <strain evidence="12">SN15 / ATCC MYA-4574 / FGSC 10173)</strain>
    </source>
</reference>
<dbReference type="InterPro" id="IPR018954">
    <property type="entry name" value="Betagal_dom2"/>
</dbReference>
<dbReference type="InterPro" id="IPR037110">
    <property type="entry name" value="Betagal_dom2_sf"/>
</dbReference>
<evidence type="ECO:0000256" key="3">
    <source>
        <dbReference type="ARBA" id="ARBA00012756"/>
    </source>
</evidence>
<keyword evidence="4 9" id="KW-0732">Signal</keyword>
<evidence type="ECO:0000313" key="12">
    <source>
        <dbReference type="Proteomes" id="UP000663193"/>
    </source>
</evidence>
<evidence type="ECO:0000256" key="9">
    <source>
        <dbReference type="SAM" id="SignalP"/>
    </source>
</evidence>
<dbReference type="InterPro" id="IPR031330">
    <property type="entry name" value="Gly_Hdrlase_35_cat"/>
</dbReference>
<evidence type="ECO:0000256" key="4">
    <source>
        <dbReference type="ARBA" id="ARBA00022729"/>
    </source>
</evidence>
<dbReference type="SUPFAM" id="SSF49785">
    <property type="entry name" value="Galactose-binding domain-like"/>
    <property type="match status" value="2"/>
</dbReference>
<dbReference type="FunFam" id="3.20.20.80:FF:000040">
    <property type="entry name" value="Beta-galactosidase A"/>
    <property type="match status" value="1"/>
</dbReference>
<evidence type="ECO:0000256" key="1">
    <source>
        <dbReference type="ARBA" id="ARBA00001412"/>
    </source>
</evidence>